<dbReference type="EMBL" id="JAZGQO010000010">
    <property type="protein sequence ID" value="KAK6176205.1"/>
    <property type="molecule type" value="Genomic_DNA"/>
</dbReference>
<comment type="caution">
    <text evidence="2">The sequence shown here is derived from an EMBL/GenBank/DDBJ whole genome shotgun (WGS) entry which is preliminary data.</text>
</comment>
<name>A0AAN8PTG1_PATCE</name>
<feature type="region of interest" description="Disordered" evidence="1">
    <location>
        <begin position="161"/>
        <end position="189"/>
    </location>
</feature>
<protein>
    <submittedName>
        <fullName evidence="2">Uncharacterized protein</fullName>
    </submittedName>
</protein>
<organism evidence="2 3">
    <name type="scientific">Patella caerulea</name>
    <name type="common">Rayed Mediterranean limpet</name>
    <dbReference type="NCBI Taxonomy" id="87958"/>
    <lineage>
        <taxon>Eukaryota</taxon>
        <taxon>Metazoa</taxon>
        <taxon>Spiralia</taxon>
        <taxon>Lophotrochozoa</taxon>
        <taxon>Mollusca</taxon>
        <taxon>Gastropoda</taxon>
        <taxon>Patellogastropoda</taxon>
        <taxon>Patelloidea</taxon>
        <taxon>Patellidae</taxon>
        <taxon>Patella</taxon>
    </lineage>
</organism>
<evidence type="ECO:0000313" key="3">
    <source>
        <dbReference type="Proteomes" id="UP001347796"/>
    </source>
</evidence>
<gene>
    <name evidence="2" type="ORF">SNE40_014533</name>
</gene>
<accession>A0AAN8PTG1</accession>
<proteinExistence type="predicted"/>
<evidence type="ECO:0000313" key="2">
    <source>
        <dbReference type="EMBL" id="KAK6176205.1"/>
    </source>
</evidence>
<keyword evidence="3" id="KW-1185">Reference proteome</keyword>
<feature type="compositionally biased region" description="Acidic residues" evidence="1">
    <location>
        <begin position="161"/>
        <end position="181"/>
    </location>
</feature>
<evidence type="ECO:0000256" key="1">
    <source>
        <dbReference type="SAM" id="MobiDB-lite"/>
    </source>
</evidence>
<reference evidence="2 3" key="1">
    <citation type="submission" date="2024-01" db="EMBL/GenBank/DDBJ databases">
        <title>The genome of the rayed Mediterranean limpet Patella caerulea (Linnaeus, 1758).</title>
        <authorList>
            <person name="Anh-Thu Weber A."/>
            <person name="Halstead-Nussloch G."/>
        </authorList>
    </citation>
    <scope>NUCLEOTIDE SEQUENCE [LARGE SCALE GENOMIC DNA]</scope>
    <source>
        <strain evidence="2">AATW-2023a</strain>
        <tissue evidence="2">Whole specimen</tissue>
    </source>
</reference>
<dbReference type="Proteomes" id="UP001347796">
    <property type="component" value="Unassembled WGS sequence"/>
</dbReference>
<sequence>MDKTSEEFGETESAKNICNYAMNSAFAELSSEDRNKLDDRGTDELSAIALCLEINKKSVPFDGLLDMPALHRTLKTLDVSKPTDKLFRKDGQLNDGAESDEDIYPGEEIVRIVDVTGESEDTVPVDEQNASEVVSFDEQHASENILQFDEQHVSEDILQFDDEQHEPEDVESVDKEYEQEDSICTGSFSGPASRGIICTNKE</sequence>
<dbReference type="AlphaFoldDB" id="A0AAN8PTG1"/>